<dbReference type="GeneID" id="36285012"/>
<evidence type="ECO:0000256" key="3">
    <source>
        <dbReference type="ARBA" id="ARBA00022692"/>
    </source>
</evidence>
<feature type="transmembrane region" description="Helical" evidence="6">
    <location>
        <begin position="498"/>
        <end position="519"/>
    </location>
</feature>
<dbReference type="VEuPathDB" id="FungiDB:GMDG_08256"/>
<dbReference type="SUPFAM" id="SSF103473">
    <property type="entry name" value="MFS general substrate transporter"/>
    <property type="match status" value="1"/>
</dbReference>
<dbReference type="PANTHER" id="PTHR23504">
    <property type="entry name" value="MAJOR FACILITATOR SUPERFAMILY DOMAIN-CONTAINING PROTEIN 10"/>
    <property type="match status" value="1"/>
</dbReference>
<accession>A0A177AKK0</accession>
<dbReference type="GO" id="GO:0016020">
    <property type="term" value="C:membrane"/>
    <property type="evidence" value="ECO:0007669"/>
    <property type="project" value="UniProtKB-SubCell"/>
</dbReference>
<feature type="transmembrane region" description="Helical" evidence="6">
    <location>
        <begin position="407"/>
        <end position="425"/>
    </location>
</feature>
<protein>
    <recommendedName>
        <fullName evidence="7">Major facilitator superfamily (MFS) profile domain-containing protein</fullName>
    </recommendedName>
</protein>
<feature type="transmembrane region" description="Helical" evidence="6">
    <location>
        <begin position="24"/>
        <end position="49"/>
    </location>
</feature>
<evidence type="ECO:0000313" key="8">
    <source>
        <dbReference type="EMBL" id="OAF61694.1"/>
    </source>
</evidence>
<feature type="transmembrane region" description="Helical" evidence="6">
    <location>
        <begin position="373"/>
        <end position="395"/>
    </location>
</feature>
<feature type="transmembrane region" description="Helical" evidence="6">
    <location>
        <begin position="195"/>
        <end position="219"/>
    </location>
</feature>
<evidence type="ECO:0000256" key="2">
    <source>
        <dbReference type="ARBA" id="ARBA00022448"/>
    </source>
</evidence>
<feature type="transmembrane region" description="Helical" evidence="6">
    <location>
        <begin position="61"/>
        <end position="83"/>
    </location>
</feature>
<dbReference type="Gene3D" id="1.20.1250.20">
    <property type="entry name" value="MFS general substrate transporter like domains"/>
    <property type="match status" value="1"/>
</dbReference>
<comment type="subcellular location">
    <subcellularLocation>
        <location evidence="1">Membrane</location>
        <topology evidence="1">Multi-pass membrane protein</topology>
    </subcellularLocation>
</comment>
<dbReference type="eggNOG" id="KOG2615">
    <property type="taxonomic scope" value="Eukaryota"/>
</dbReference>
<feature type="transmembrane region" description="Helical" evidence="6">
    <location>
        <begin position="437"/>
        <end position="456"/>
    </location>
</feature>
<evidence type="ECO:0000256" key="6">
    <source>
        <dbReference type="SAM" id="Phobius"/>
    </source>
</evidence>
<dbReference type="Proteomes" id="UP000077154">
    <property type="component" value="Unassembled WGS sequence"/>
</dbReference>
<evidence type="ECO:0000256" key="1">
    <source>
        <dbReference type="ARBA" id="ARBA00004141"/>
    </source>
</evidence>
<gene>
    <name evidence="8" type="ORF">VC83_01925</name>
</gene>
<keyword evidence="4 6" id="KW-1133">Transmembrane helix</keyword>
<sequence>MKTMMDSKRPGTMGASKPFPAKQLFILSLCRICEPIAFMSIFPYIYAMIESFGFDHKDPTISMYAGVVTAAFTFAEFSSGMLWGKLSDRIGRKPVLLTGLAGTGLSMLVFGFAPNIYVAIIARALGGLLNGNIGVLQTTVAELATVKEHQPRAYSIMPFVWSLGSILGPVLGGALAEPCKHYPSRFPPGTIFERFPFLLPNLFCTSVVVLGVLVGFFFLEETHHEKKYERDVGLEMGRRIFGAFQRTEDVNDLKSEKSMALMSETELLIDDFEQFPWYQSTEGSPQIPVTTQPEILDIISLDSNDSEPEKEVPLKPFTKQIILNIAGYGVLAYHTITFDQLLPVLLAHPETKDTVISLPFKFLGGWAMNTKDIGFILMAQGAYSMFATIVLFPYAVKRLGPLNLFKLVAFSYPILYIATPYVILLPEPYRLVGLIPLLAWKTTFANFAFPAMNILLANTAPSLLLLGTINGAASSTASFCRGLGPIISGSLYSLGFQVGYFGIVWWFTALISMAGAAIAMRMSEKGFRKDVEDVVADEEDAVV</sequence>
<dbReference type="PANTHER" id="PTHR23504:SF15">
    <property type="entry name" value="MAJOR FACILITATOR SUPERFAMILY (MFS) PROFILE DOMAIN-CONTAINING PROTEIN"/>
    <property type="match status" value="1"/>
</dbReference>
<keyword evidence="5 6" id="KW-0472">Membrane</keyword>
<evidence type="ECO:0000256" key="5">
    <source>
        <dbReference type="ARBA" id="ARBA00023136"/>
    </source>
</evidence>
<feature type="domain" description="Major facilitator superfamily (MFS) profile" evidence="7">
    <location>
        <begin position="23"/>
        <end position="527"/>
    </location>
</feature>
<dbReference type="PROSITE" id="PS50850">
    <property type="entry name" value="MFS"/>
    <property type="match status" value="1"/>
</dbReference>
<evidence type="ECO:0000256" key="4">
    <source>
        <dbReference type="ARBA" id="ARBA00022989"/>
    </source>
</evidence>
<dbReference type="RefSeq" id="XP_024326968.1">
    <property type="nucleotide sequence ID" value="XM_024465597.1"/>
</dbReference>
<reference evidence="8" key="1">
    <citation type="submission" date="2016-03" db="EMBL/GenBank/DDBJ databases">
        <title>Updated assembly of Pseudogymnoascus destructans, the fungus causing white-nose syndrome of bats.</title>
        <authorList>
            <person name="Palmer J.M."/>
            <person name="Drees K.P."/>
            <person name="Foster J.T."/>
            <person name="Lindner D.L."/>
        </authorList>
    </citation>
    <scope>NUCLEOTIDE SEQUENCE [LARGE SCALE GENOMIC DNA]</scope>
    <source>
        <strain evidence="8">20631-21</strain>
    </source>
</reference>
<dbReference type="GO" id="GO:0022857">
    <property type="term" value="F:transmembrane transporter activity"/>
    <property type="evidence" value="ECO:0007669"/>
    <property type="project" value="InterPro"/>
</dbReference>
<dbReference type="AlphaFoldDB" id="A0A177AKK0"/>
<keyword evidence="2" id="KW-0813">Transport</keyword>
<organism evidence="8">
    <name type="scientific">Pseudogymnoascus destructans</name>
    <dbReference type="NCBI Taxonomy" id="655981"/>
    <lineage>
        <taxon>Eukaryota</taxon>
        <taxon>Fungi</taxon>
        <taxon>Dikarya</taxon>
        <taxon>Ascomycota</taxon>
        <taxon>Pezizomycotina</taxon>
        <taxon>Leotiomycetes</taxon>
        <taxon>Thelebolales</taxon>
        <taxon>Thelebolaceae</taxon>
        <taxon>Pseudogymnoascus</taxon>
    </lineage>
</organism>
<proteinExistence type="predicted"/>
<dbReference type="Pfam" id="PF07690">
    <property type="entry name" value="MFS_1"/>
    <property type="match status" value="1"/>
</dbReference>
<evidence type="ECO:0000259" key="7">
    <source>
        <dbReference type="PROSITE" id="PS50850"/>
    </source>
</evidence>
<dbReference type="InterPro" id="IPR020846">
    <property type="entry name" value="MFS_dom"/>
</dbReference>
<dbReference type="InterPro" id="IPR036259">
    <property type="entry name" value="MFS_trans_sf"/>
</dbReference>
<feature type="transmembrane region" description="Helical" evidence="6">
    <location>
        <begin position="95"/>
        <end position="114"/>
    </location>
</feature>
<name>A0A177AKK0_9PEZI</name>
<feature type="transmembrane region" description="Helical" evidence="6">
    <location>
        <begin position="153"/>
        <end position="175"/>
    </location>
</feature>
<dbReference type="OrthoDB" id="10262656at2759"/>
<keyword evidence="3 6" id="KW-0812">Transmembrane</keyword>
<feature type="transmembrane region" description="Helical" evidence="6">
    <location>
        <begin position="120"/>
        <end position="141"/>
    </location>
</feature>
<dbReference type="EMBL" id="KV441389">
    <property type="protein sequence ID" value="OAF61694.1"/>
    <property type="molecule type" value="Genomic_DNA"/>
</dbReference>
<dbReference type="InterPro" id="IPR011701">
    <property type="entry name" value="MFS"/>
</dbReference>